<gene>
    <name evidence="1" type="ORF">JI435_428090</name>
</gene>
<reference evidence="2" key="1">
    <citation type="journal article" date="2021" name="BMC Genomics">
        <title>Chromosome-level genome assembly and manually-curated proteome of model necrotroph Parastagonospora nodorum Sn15 reveals a genome-wide trove of candidate effector homologs, and redundancy of virulence-related functions within an accessory chromosome.</title>
        <authorList>
            <person name="Bertazzoni S."/>
            <person name="Jones D.A.B."/>
            <person name="Phan H.T."/>
            <person name="Tan K.-C."/>
            <person name="Hane J.K."/>
        </authorList>
    </citation>
    <scope>NUCLEOTIDE SEQUENCE [LARGE SCALE GENOMIC DNA]</scope>
    <source>
        <strain evidence="2">SN15 / ATCC MYA-4574 / FGSC 10173)</strain>
    </source>
</reference>
<keyword evidence="2" id="KW-1185">Reference proteome</keyword>
<protein>
    <recommendedName>
        <fullName evidence="3">F-box domain-containing protein</fullName>
    </recommendedName>
</protein>
<dbReference type="VEuPathDB" id="FungiDB:JI435_428090"/>
<dbReference type="Proteomes" id="UP000663193">
    <property type="component" value="Chromosome 2"/>
</dbReference>
<evidence type="ECO:0000313" key="2">
    <source>
        <dbReference type="Proteomes" id="UP000663193"/>
    </source>
</evidence>
<name>A0A7U2ET22_PHANO</name>
<dbReference type="EMBL" id="CP069024">
    <property type="protein sequence ID" value="QRC92282.1"/>
    <property type="molecule type" value="Genomic_DNA"/>
</dbReference>
<dbReference type="AlphaFoldDB" id="A0A7U2ET22"/>
<evidence type="ECO:0008006" key="3">
    <source>
        <dbReference type="Google" id="ProtNLM"/>
    </source>
</evidence>
<sequence>MAGAFRFLDLPKEIRLMVYERLPIKTTHHGDEELTLVYRTLPGISIFTTCHEIYDEAKAILSPRLATIRNQPLQLVASPHDHRRLDSFLECLAASEVNCISLKAIRELIAWTYCDDCHDHYTEHDNLDLPVNTPAQQVCLAVRTTSSLGKTLQDRARDVLHKFYDTYSDVTDTCKFTSCRYLEIEYRLVLLSPDDKALYAEVESPNNNSLAREYFDPSHVFSPIIRKGAGIEQVEWDANWAEGEHIWP</sequence>
<dbReference type="OrthoDB" id="3801087at2759"/>
<proteinExistence type="predicted"/>
<organism evidence="1 2">
    <name type="scientific">Phaeosphaeria nodorum (strain SN15 / ATCC MYA-4574 / FGSC 10173)</name>
    <name type="common">Glume blotch fungus</name>
    <name type="synonym">Parastagonospora nodorum</name>
    <dbReference type="NCBI Taxonomy" id="321614"/>
    <lineage>
        <taxon>Eukaryota</taxon>
        <taxon>Fungi</taxon>
        <taxon>Dikarya</taxon>
        <taxon>Ascomycota</taxon>
        <taxon>Pezizomycotina</taxon>
        <taxon>Dothideomycetes</taxon>
        <taxon>Pleosporomycetidae</taxon>
        <taxon>Pleosporales</taxon>
        <taxon>Pleosporineae</taxon>
        <taxon>Phaeosphaeriaceae</taxon>
        <taxon>Parastagonospora</taxon>
    </lineage>
</organism>
<accession>A0A7U2ET22</accession>
<evidence type="ECO:0000313" key="1">
    <source>
        <dbReference type="EMBL" id="QRC92282.1"/>
    </source>
</evidence>